<feature type="domain" description="TIR" evidence="1">
    <location>
        <begin position="4"/>
        <end position="123"/>
    </location>
</feature>
<comment type="caution">
    <text evidence="2">The sequence shown here is derived from an EMBL/GenBank/DDBJ whole genome shotgun (WGS) entry which is preliminary data.</text>
</comment>
<accession>A0ABQ3Z3M5</accession>
<dbReference type="SUPFAM" id="SSF52200">
    <property type="entry name" value="Toll/Interleukin receptor TIR domain"/>
    <property type="match status" value="1"/>
</dbReference>
<name>A0ABQ3Z3M5_9ACTN</name>
<gene>
    <name evidence="2" type="ORF">Adu01nite_57690</name>
</gene>
<reference evidence="2 3" key="1">
    <citation type="submission" date="2021-01" db="EMBL/GenBank/DDBJ databases">
        <title>Whole genome shotgun sequence of Actinoplanes durhamensis NBRC 14914.</title>
        <authorList>
            <person name="Komaki H."/>
            <person name="Tamura T."/>
        </authorList>
    </citation>
    <scope>NUCLEOTIDE SEQUENCE [LARGE SCALE GENOMIC DNA]</scope>
    <source>
        <strain evidence="2 3">NBRC 14914</strain>
    </source>
</reference>
<organism evidence="2 3">
    <name type="scientific">Paractinoplanes durhamensis</name>
    <dbReference type="NCBI Taxonomy" id="113563"/>
    <lineage>
        <taxon>Bacteria</taxon>
        <taxon>Bacillati</taxon>
        <taxon>Actinomycetota</taxon>
        <taxon>Actinomycetes</taxon>
        <taxon>Micromonosporales</taxon>
        <taxon>Micromonosporaceae</taxon>
        <taxon>Paractinoplanes</taxon>
    </lineage>
</organism>
<dbReference type="Pfam" id="PF13676">
    <property type="entry name" value="TIR_2"/>
    <property type="match status" value="1"/>
</dbReference>
<dbReference type="InterPro" id="IPR035897">
    <property type="entry name" value="Toll_tir_struct_dom_sf"/>
</dbReference>
<proteinExistence type="predicted"/>
<evidence type="ECO:0000313" key="3">
    <source>
        <dbReference type="Proteomes" id="UP000637628"/>
    </source>
</evidence>
<evidence type="ECO:0000313" key="2">
    <source>
        <dbReference type="EMBL" id="GIE04419.1"/>
    </source>
</evidence>
<sequence length="127" mass="14273">MANVFVSYRTPDVTTAMKLAEALRAAGHEVWLDRWEITIGDSIVERINQGLTGLSYLVLCWSASGESTWQRREWQPTLARQLEGEPVKILPVRLSGGTGPAIIRDLRYADLEHDWDAGVRELLAAIR</sequence>
<dbReference type="RefSeq" id="WP_203731152.1">
    <property type="nucleotide sequence ID" value="NZ_BAAATX010000064.1"/>
</dbReference>
<evidence type="ECO:0000259" key="1">
    <source>
        <dbReference type="Pfam" id="PF13676"/>
    </source>
</evidence>
<protein>
    <recommendedName>
        <fullName evidence="1">TIR domain-containing protein</fullName>
    </recommendedName>
</protein>
<dbReference type="EMBL" id="BOML01000046">
    <property type="protein sequence ID" value="GIE04419.1"/>
    <property type="molecule type" value="Genomic_DNA"/>
</dbReference>
<dbReference type="InterPro" id="IPR000157">
    <property type="entry name" value="TIR_dom"/>
</dbReference>
<keyword evidence="3" id="KW-1185">Reference proteome</keyword>
<dbReference type="Proteomes" id="UP000637628">
    <property type="component" value="Unassembled WGS sequence"/>
</dbReference>
<dbReference type="Gene3D" id="3.40.50.10140">
    <property type="entry name" value="Toll/interleukin-1 receptor homology (TIR) domain"/>
    <property type="match status" value="1"/>
</dbReference>